<dbReference type="AlphaFoldDB" id="A0A6M5YK52"/>
<dbReference type="RefSeq" id="WP_171470366.1">
    <property type="nucleotide sequence ID" value="NZ_CP053452.2"/>
</dbReference>
<keyword evidence="5" id="KW-1185">Reference proteome</keyword>
<organism evidence="4 5">
    <name type="scientific">Frigoriglobus tundricola</name>
    <dbReference type="NCBI Taxonomy" id="2774151"/>
    <lineage>
        <taxon>Bacteria</taxon>
        <taxon>Pseudomonadati</taxon>
        <taxon>Planctomycetota</taxon>
        <taxon>Planctomycetia</taxon>
        <taxon>Gemmatales</taxon>
        <taxon>Gemmataceae</taxon>
        <taxon>Frigoriglobus</taxon>
    </lineage>
</organism>
<reference evidence="5" key="1">
    <citation type="submission" date="2020-05" db="EMBL/GenBank/DDBJ databases">
        <title>Frigoriglobus tundricola gen. nov., sp. nov., a psychrotolerant cellulolytic planctomycete of the family Gemmataceae with two divergent copies of 16S rRNA gene.</title>
        <authorList>
            <person name="Kulichevskaya I.S."/>
            <person name="Ivanova A.A."/>
            <person name="Naumoff D.G."/>
            <person name="Beletsky A.V."/>
            <person name="Rijpstra W.I.C."/>
            <person name="Sinninghe Damste J.S."/>
            <person name="Mardanov A.V."/>
            <person name="Ravin N.V."/>
            <person name="Dedysh S.N."/>
        </authorList>
    </citation>
    <scope>NUCLEOTIDE SEQUENCE [LARGE SCALE GENOMIC DNA]</scope>
    <source>
        <strain evidence="5">PL17</strain>
    </source>
</reference>
<dbReference type="InterPro" id="IPR058639">
    <property type="entry name" value="BSH_YknX-like"/>
</dbReference>
<dbReference type="InterPro" id="IPR050465">
    <property type="entry name" value="UPF0194_transport"/>
</dbReference>
<dbReference type="GO" id="GO:0030313">
    <property type="term" value="C:cell envelope"/>
    <property type="evidence" value="ECO:0007669"/>
    <property type="project" value="UniProtKB-SubCell"/>
</dbReference>
<evidence type="ECO:0000259" key="3">
    <source>
        <dbReference type="Pfam" id="PF25984"/>
    </source>
</evidence>
<evidence type="ECO:0000313" key="5">
    <source>
        <dbReference type="Proteomes" id="UP000503447"/>
    </source>
</evidence>
<evidence type="ECO:0000256" key="2">
    <source>
        <dbReference type="ARBA" id="ARBA00023054"/>
    </source>
</evidence>
<proteinExistence type="predicted"/>
<comment type="subcellular location">
    <subcellularLocation>
        <location evidence="1">Cell envelope</location>
    </subcellularLocation>
</comment>
<gene>
    <name evidence="4" type="ORF">FTUN_1865</name>
</gene>
<dbReference type="PROSITE" id="PS51257">
    <property type="entry name" value="PROKAR_LIPOPROTEIN"/>
    <property type="match status" value="1"/>
</dbReference>
<accession>A0A6M5YK52</accession>
<dbReference type="Gene3D" id="1.10.287.470">
    <property type="entry name" value="Helix hairpin bin"/>
    <property type="match status" value="1"/>
</dbReference>
<evidence type="ECO:0000256" key="1">
    <source>
        <dbReference type="ARBA" id="ARBA00004196"/>
    </source>
</evidence>
<dbReference type="KEGG" id="ftj:FTUN_1865"/>
<feature type="domain" description="YknX-like barrel-sandwich hybrid" evidence="3">
    <location>
        <begin position="74"/>
        <end position="255"/>
    </location>
</feature>
<dbReference type="PANTHER" id="PTHR32347">
    <property type="entry name" value="EFFLUX SYSTEM COMPONENT YKNX-RELATED"/>
    <property type="match status" value="1"/>
</dbReference>
<dbReference type="Gene3D" id="2.40.50.100">
    <property type="match status" value="1"/>
</dbReference>
<dbReference type="Pfam" id="PF25984">
    <property type="entry name" value="BSH_YknX"/>
    <property type="match status" value="1"/>
</dbReference>
<dbReference type="EMBL" id="CP053452">
    <property type="protein sequence ID" value="QJW94345.1"/>
    <property type="molecule type" value="Genomic_DNA"/>
</dbReference>
<keyword evidence="2" id="KW-0175">Coiled coil</keyword>
<dbReference type="SUPFAM" id="SSF111369">
    <property type="entry name" value="HlyD-like secretion proteins"/>
    <property type="match status" value="2"/>
</dbReference>
<sequence length="374" mass="39962">MTWLRKTRSVLIALALAVGIGCLIGARELTHGGSNAAAAPIDAGPRAAGGPVVLGLVDTDPAPVNYGLPPVLQSGTVAEVFVKEGDEVKAGQKLYQFDDTIQRSDVKRAEAAVAYAETKVKEAETGRVQHAESLKVAQAMVDGGKQRVEVTAEGYRLASTRLETLFKAEGIKEADWPARKNGDPTLFQAKAEWIAATNELTIANAKHEQLKTVDPEIKVKESQAAVEQAKAELAKAQKVVDLCVVKAKMPGTIEQISISPGTTLGISTRTPALWLIPAGSWVVRAEVEAEFAHRVGPDLKGKTVTITDHTDPKLTYSGVVRRIPRIFLLKRSNAENFLGGDTRVLEVVIEVSDPAPAGKPPLAIGQRVRVNLGQ</sequence>
<name>A0A6M5YK52_9BACT</name>
<protein>
    <recommendedName>
        <fullName evidence="3">YknX-like barrel-sandwich hybrid domain-containing protein</fullName>
    </recommendedName>
</protein>
<dbReference type="Proteomes" id="UP000503447">
    <property type="component" value="Chromosome"/>
</dbReference>
<evidence type="ECO:0000313" key="4">
    <source>
        <dbReference type="EMBL" id="QJW94345.1"/>
    </source>
</evidence>